<feature type="transmembrane region" description="Helical" evidence="6">
    <location>
        <begin position="42"/>
        <end position="64"/>
    </location>
</feature>
<gene>
    <name evidence="7" type="ORF">ACFSCT_07760</name>
</gene>
<evidence type="ECO:0000313" key="7">
    <source>
        <dbReference type="EMBL" id="MFD1881608.1"/>
    </source>
</evidence>
<evidence type="ECO:0000256" key="4">
    <source>
        <dbReference type="ARBA" id="ARBA00022989"/>
    </source>
</evidence>
<organism evidence="7 8">
    <name type="scientific">Paracoccus pacificus</name>
    <dbReference type="NCBI Taxonomy" id="1463598"/>
    <lineage>
        <taxon>Bacteria</taxon>
        <taxon>Pseudomonadati</taxon>
        <taxon>Pseudomonadota</taxon>
        <taxon>Alphaproteobacteria</taxon>
        <taxon>Rhodobacterales</taxon>
        <taxon>Paracoccaceae</taxon>
        <taxon>Paracoccus</taxon>
    </lineage>
</organism>
<proteinExistence type="predicted"/>
<feature type="transmembrane region" description="Helical" evidence="6">
    <location>
        <begin position="120"/>
        <end position="140"/>
    </location>
</feature>
<keyword evidence="3 6" id="KW-0812">Transmembrane</keyword>
<dbReference type="RefSeq" id="WP_379141608.1">
    <property type="nucleotide sequence ID" value="NZ_JBHUEN010000020.1"/>
</dbReference>
<dbReference type="InterPro" id="IPR001123">
    <property type="entry name" value="LeuE-type"/>
</dbReference>
<evidence type="ECO:0000256" key="2">
    <source>
        <dbReference type="ARBA" id="ARBA00022475"/>
    </source>
</evidence>
<dbReference type="PANTHER" id="PTHR30086:SF20">
    <property type="entry name" value="ARGININE EXPORTER PROTEIN ARGO-RELATED"/>
    <property type="match status" value="1"/>
</dbReference>
<comment type="caution">
    <text evidence="7">The sequence shown here is derived from an EMBL/GenBank/DDBJ whole genome shotgun (WGS) entry which is preliminary data.</text>
</comment>
<dbReference type="EMBL" id="JBHUEN010000020">
    <property type="protein sequence ID" value="MFD1881608.1"/>
    <property type="molecule type" value="Genomic_DNA"/>
</dbReference>
<dbReference type="Pfam" id="PF01810">
    <property type="entry name" value="LysE"/>
    <property type="match status" value="1"/>
</dbReference>
<dbReference type="Proteomes" id="UP001597213">
    <property type="component" value="Unassembled WGS sequence"/>
</dbReference>
<name>A0ABW4R611_9RHOB</name>
<evidence type="ECO:0000256" key="5">
    <source>
        <dbReference type="ARBA" id="ARBA00023136"/>
    </source>
</evidence>
<keyword evidence="8" id="KW-1185">Reference proteome</keyword>
<feature type="transmembrane region" description="Helical" evidence="6">
    <location>
        <begin position="70"/>
        <end position="91"/>
    </location>
</feature>
<feature type="transmembrane region" description="Helical" evidence="6">
    <location>
        <begin position="152"/>
        <end position="176"/>
    </location>
</feature>
<dbReference type="PANTHER" id="PTHR30086">
    <property type="entry name" value="ARGININE EXPORTER PROTEIN ARGO"/>
    <property type="match status" value="1"/>
</dbReference>
<evidence type="ECO:0000256" key="3">
    <source>
        <dbReference type="ARBA" id="ARBA00022692"/>
    </source>
</evidence>
<evidence type="ECO:0000256" key="1">
    <source>
        <dbReference type="ARBA" id="ARBA00004651"/>
    </source>
</evidence>
<evidence type="ECO:0000313" key="8">
    <source>
        <dbReference type="Proteomes" id="UP001597213"/>
    </source>
</evidence>
<keyword evidence="5 6" id="KW-0472">Membrane</keyword>
<keyword evidence="2" id="KW-1003">Cell membrane</keyword>
<accession>A0ABW4R611</accession>
<feature type="transmembrane region" description="Helical" evidence="6">
    <location>
        <begin position="188"/>
        <end position="206"/>
    </location>
</feature>
<keyword evidence="4 6" id="KW-1133">Transmembrane helix</keyword>
<evidence type="ECO:0000256" key="6">
    <source>
        <dbReference type="SAM" id="Phobius"/>
    </source>
</evidence>
<protein>
    <submittedName>
        <fullName evidence="7">LysE family translocator</fullName>
    </submittedName>
</protein>
<reference evidence="8" key="1">
    <citation type="journal article" date="2019" name="Int. J. Syst. Evol. Microbiol.">
        <title>The Global Catalogue of Microorganisms (GCM) 10K type strain sequencing project: providing services to taxonomists for standard genome sequencing and annotation.</title>
        <authorList>
            <consortium name="The Broad Institute Genomics Platform"/>
            <consortium name="The Broad Institute Genome Sequencing Center for Infectious Disease"/>
            <person name="Wu L."/>
            <person name="Ma J."/>
        </authorList>
    </citation>
    <scope>NUCLEOTIDE SEQUENCE [LARGE SCALE GENOMIC DNA]</scope>
    <source>
        <strain evidence="8">CCUG 56029</strain>
    </source>
</reference>
<sequence length="209" mass="21905">MPTEHLHHLTLVFAAYLIAVASPGPSTMAIMGTAMNQGRASAVALALGVVTGSMFWALLAATGISTVLTAYAQAIFAIKIAGGLYLLYLAWKSARAALSAEPGPGKPAPRAGSTTLYRRGLMLHLSNPKAILGWIAIMSLGLRTDAPPYTTLVIIAGCAVLGLCVNLGYALIFSTAASGKAYRKARRWIEGTLAALFGYAGIRLLLYRP</sequence>
<feature type="transmembrane region" description="Helical" evidence="6">
    <location>
        <begin position="6"/>
        <end position="30"/>
    </location>
</feature>
<comment type="subcellular location">
    <subcellularLocation>
        <location evidence="1">Cell membrane</location>
        <topology evidence="1">Multi-pass membrane protein</topology>
    </subcellularLocation>
</comment>